<gene>
    <name evidence="3" type="ORF">DFJ66_2238</name>
</gene>
<dbReference type="OrthoDB" id="3689697at2"/>
<organism evidence="3 4">
    <name type="scientific">Saccharothrix variisporea</name>
    <dbReference type="NCBI Taxonomy" id="543527"/>
    <lineage>
        <taxon>Bacteria</taxon>
        <taxon>Bacillati</taxon>
        <taxon>Actinomycetota</taxon>
        <taxon>Actinomycetes</taxon>
        <taxon>Pseudonocardiales</taxon>
        <taxon>Pseudonocardiaceae</taxon>
        <taxon>Saccharothrix</taxon>
    </lineage>
</organism>
<sequence>MAGETDVAVQRGRVLLDLGRAREAEALFRTALAADPGDPVVHTLLARALLRQEKYPEARDASRTALAAAPEHVVAHSTLAAALAGLGEHAAALAAVRSGLALAPGAAGLHVQEAHVLLAQHRNDDALASARRARALAPDDADAATAEAAALYELRRLDEADAAVHDALRLDPQHLDAHRIRGLLALRRGGGRSAVRAHRTAMRLDPTDTGIREGLSYALKSRNPLYGLLLRTSLWLNAQPKALRWGFVLLPFLLTRLLRPFEGETWAAVLLVLVVALVLLSWTLDPLMNLVLLATRDRHLLTRAARRATYGFVAFAGAAAAVVVLGTVWGPPRLLTLAFGLGLWAMAVGSAHALAAKPRRILVTGSWVAGAVAVLAFAATLAGVSGAVPAVMLVFLSGIAATWFAVLS</sequence>
<dbReference type="Gene3D" id="1.25.40.10">
    <property type="entry name" value="Tetratricopeptide repeat domain"/>
    <property type="match status" value="1"/>
</dbReference>
<protein>
    <submittedName>
        <fullName evidence="3">Tetratricopeptide repeat protein</fullName>
    </submittedName>
</protein>
<feature type="transmembrane region" description="Helical" evidence="2">
    <location>
        <begin position="308"/>
        <end position="329"/>
    </location>
</feature>
<dbReference type="InterPro" id="IPR011990">
    <property type="entry name" value="TPR-like_helical_dom_sf"/>
</dbReference>
<evidence type="ECO:0000256" key="2">
    <source>
        <dbReference type="SAM" id="Phobius"/>
    </source>
</evidence>
<feature type="transmembrane region" description="Helical" evidence="2">
    <location>
        <begin position="361"/>
        <end position="381"/>
    </location>
</feature>
<dbReference type="Pfam" id="PF13432">
    <property type="entry name" value="TPR_16"/>
    <property type="match status" value="1"/>
</dbReference>
<dbReference type="GO" id="GO:0035269">
    <property type="term" value="P:protein O-linked glycosylation via mannose"/>
    <property type="evidence" value="ECO:0007669"/>
    <property type="project" value="TreeGrafter"/>
</dbReference>
<dbReference type="GO" id="GO:0000030">
    <property type="term" value="F:mannosyltransferase activity"/>
    <property type="evidence" value="ECO:0007669"/>
    <property type="project" value="TreeGrafter"/>
</dbReference>
<proteinExistence type="predicted"/>
<keyword evidence="4" id="KW-1185">Reference proteome</keyword>
<name>A0A495X7B4_9PSEU</name>
<feature type="transmembrane region" description="Helical" evidence="2">
    <location>
        <begin position="335"/>
        <end position="354"/>
    </location>
</feature>
<keyword evidence="2" id="KW-1133">Transmembrane helix</keyword>
<evidence type="ECO:0000313" key="4">
    <source>
        <dbReference type="Proteomes" id="UP000272729"/>
    </source>
</evidence>
<feature type="transmembrane region" description="Helical" evidence="2">
    <location>
        <begin position="387"/>
        <end position="407"/>
    </location>
</feature>
<dbReference type="Pfam" id="PF14559">
    <property type="entry name" value="TPR_19"/>
    <property type="match status" value="1"/>
</dbReference>
<dbReference type="PANTHER" id="PTHR44216:SF3">
    <property type="entry name" value="PROTEIN O-MANNOSYL-TRANSFERASE TMTC2"/>
    <property type="match status" value="1"/>
</dbReference>
<keyword evidence="1" id="KW-0802">TPR repeat</keyword>
<accession>A0A495X7B4</accession>
<reference evidence="3 4" key="1">
    <citation type="submission" date="2018-10" db="EMBL/GenBank/DDBJ databases">
        <title>Sequencing the genomes of 1000 actinobacteria strains.</title>
        <authorList>
            <person name="Klenk H.-P."/>
        </authorList>
    </citation>
    <scope>NUCLEOTIDE SEQUENCE [LARGE SCALE GENOMIC DNA]</scope>
    <source>
        <strain evidence="3 4">DSM 43911</strain>
    </source>
</reference>
<dbReference type="PANTHER" id="PTHR44216">
    <property type="entry name" value="PROTEIN O-MANNOSYL-TRANSFERASE TMTC2"/>
    <property type="match status" value="1"/>
</dbReference>
<keyword evidence="2" id="KW-0472">Membrane</keyword>
<evidence type="ECO:0000256" key="1">
    <source>
        <dbReference type="PROSITE-ProRule" id="PRU00339"/>
    </source>
</evidence>
<dbReference type="RefSeq" id="WP_121220483.1">
    <property type="nucleotide sequence ID" value="NZ_JBIUBA010000050.1"/>
</dbReference>
<dbReference type="SMART" id="SM00028">
    <property type="entry name" value="TPR"/>
    <property type="match status" value="6"/>
</dbReference>
<feature type="repeat" description="TPR" evidence="1">
    <location>
        <begin position="5"/>
        <end position="38"/>
    </location>
</feature>
<dbReference type="InterPro" id="IPR019734">
    <property type="entry name" value="TPR_rpt"/>
</dbReference>
<evidence type="ECO:0000313" key="3">
    <source>
        <dbReference type="EMBL" id="RKT69045.1"/>
    </source>
</evidence>
<dbReference type="EMBL" id="RBXR01000001">
    <property type="protein sequence ID" value="RKT69045.1"/>
    <property type="molecule type" value="Genomic_DNA"/>
</dbReference>
<dbReference type="AlphaFoldDB" id="A0A495X7B4"/>
<comment type="caution">
    <text evidence="3">The sequence shown here is derived from an EMBL/GenBank/DDBJ whole genome shotgun (WGS) entry which is preliminary data.</text>
</comment>
<dbReference type="PROSITE" id="PS50005">
    <property type="entry name" value="TPR"/>
    <property type="match status" value="1"/>
</dbReference>
<feature type="transmembrane region" description="Helical" evidence="2">
    <location>
        <begin position="265"/>
        <end position="287"/>
    </location>
</feature>
<dbReference type="SUPFAM" id="SSF48452">
    <property type="entry name" value="TPR-like"/>
    <property type="match status" value="1"/>
</dbReference>
<keyword evidence="2" id="KW-0812">Transmembrane</keyword>
<dbReference type="InterPro" id="IPR052384">
    <property type="entry name" value="TMTC_O-mannosyltransferase"/>
</dbReference>
<dbReference type="Proteomes" id="UP000272729">
    <property type="component" value="Unassembled WGS sequence"/>
</dbReference>